<feature type="compositionally biased region" description="Polar residues" evidence="8">
    <location>
        <begin position="632"/>
        <end position="644"/>
    </location>
</feature>
<feature type="compositionally biased region" description="Basic and acidic residues" evidence="8">
    <location>
        <begin position="259"/>
        <end position="286"/>
    </location>
</feature>
<feature type="compositionally biased region" description="Basic and acidic residues" evidence="8">
    <location>
        <begin position="666"/>
        <end position="677"/>
    </location>
</feature>
<dbReference type="PANTHER" id="PTHR40626">
    <property type="entry name" value="MIP31509P"/>
    <property type="match status" value="1"/>
</dbReference>
<feature type="region of interest" description="Disordered" evidence="8">
    <location>
        <begin position="1"/>
        <end position="166"/>
    </location>
</feature>
<feature type="domain" description="C2H2-type" evidence="9">
    <location>
        <begin position="212"/>
        <end position="239"/>
    </location>
</feature>
<organism evidence="10 11">
    <name type="scientific">Cutaneotrichosporon spelunceum</name>
    <dbReference type="NCBI Taxonomy" id="1672016"/>
    <lineage>
        <taxon>Eukaryota</taxon>
        <taxon>Fungi</taxon>
        <taxon>Dikarya</taxon>
        <taxon>Basidiomycota</taxon>
        <taxon>Agaricomycotina</taxon>
        <taxon>Tremellomycetes</taxon>
        <taxon>Trichosporonales</taxon>
        <taxon>Trichosporonaceae</taxon>
        <taxon>Cutaneotrichosporon</taxon>
    </lineage>
</organism>
<dbReference type="AlphaFoldDB" id="A0AAD3YFF1"/>
<keyword evidence="11" id="KW-1185">Reference proteome</keyword>
<evidence type="ECO:0000259" key="9">
    <source>
        <dbReference type="PROSITE" id="PS50157"/>
    </source>
</evidence>
<keyword evidence="6" id="KW-0539">Nucleus</keyword>
<comment type="subcellular location">
    <subcellularLocation>
        <location evidence="1">Nucleus</location>
    </subcellularLocation>
</comment>
<dbReference type="Gene3D" id="3.30.160.60">
    <property type="entry name" value="Classic Zinc Finger"/>
    <property type="match status" value="2"/>
</dbReference>
<dbReference type="PANTHER" id="PTHR40626:SF32">
    <property type="entry name" value="ZINC FINGER PROTEIN RST2"/>
    <property type="match status" value="1"/>
</dbReference>
<dbReference type="Proteomes" id="UP001222932">
    <property type="component" value="Unassembled WGS sequence"/>
</dbReference>
<gene>
    <name evidence="10" type="primary">USV1</name>
    <name evidence="10" type="ORF">CspeluHIS016_0901340</name>
</gene>
<dbReference type="GO" id="GO:0000978">
    <property type="term" value="F:RNA polymerase II cis-regulatory region sequence-specific DNA binding"/>
    <property type="evidence" value="ECO:0007669"/>
    <property type="project" value="InterPro"/>
</dbReference>
<dbReference type="InterPro" id="IPR036236">
    <property type="entry name" value="Znf_C2H2_sf"/>
</dbReference>
<proteinExistence type="predicted"/>
<feature type="region of interest" description="Disordered" evidence="8">
    <location>
        <begin position="257"/>
        <end position="677"/>
    </location>
</feature>
<feature type="compositionally biased region" description="Pro residues" evidence="8">
    <location>
        <begin position="446"/>
        <end position="455"/>
    </location>
</feature>
<feature type="compositionally biased region" description="Low complexity" evidence="8">
    <location>
        <begin position="305"/>
        <end position="317"/>
    </location>
</feature>
<feature type="compositionally biased region" description="Basic and acidic residues" evidence="8">
    <location>
        <begin position="19"/>
        <end position="28"/>
    </location>
</feature>
<keyword evidence="2" id="KW-0479">Metal-binding</keyword>
<dbReference type="InterPro" id="IPR013087">
    <property type="entry name" value="Znf_C2H2_type"/>
</dbReference>
<dbReference type="SUPFAM" id="SSF57667">
    <property type="entry name" value="beta-beta-alpha zinc fingers"/>
    <property type="match status" value="1"/>
</dbReference>
<feature type="compositionally biased region" description="Polar residues" evidence="8">
    <location>
        <begin position="467"/>
        <end position="476"/>
    </location>
</feature>
<dbReference type="GO" id="GO:0008270">
    <property type="term" value="F:zinc ion binding"/>
    <property type="evidence" value="ECO:0007669"/>
    <property type="project" value="UniProtKB-KW"/>
</dbReference>
<evidence type="ECO:0000256" key="7">
    <source>
        <dbReference type="PROSITE-ProRule" id="PRU00042"/>
    </source>
</evidence>
<comment type="caution">
    <text evidence="10">The sequence shown here is derived from an EMBL/GenBank/DDBJ whole genome shotgun (WGS) entry which is preliminary data.</text>
</comment>
<dbReference type="PROSITE" id="PS50157">
    <property type="entry name" value="ZINC_FINGER_C2H2_2"/>
    <property type="match status" value="2"/>
</dbReference>
<dbReference type="SMART" id="SM00355">
    <property type="entry name" value="ZnF_C2H2"/>
    <property type="match status" value="2"/>
</dbReference>
<sequence>MPTCTPDRPYLNEQGAHSDSTKPSERKQANSAQTINTHTLYSDRPPSSHLSYPPADNRAFQNHSARPGSAHGVPPPFDPSSPERLHSSGAGASVIPRVPVHDMGPAPGSSHGYPPQTVPQMGAAPYPPQPAAGQQYYGMAPQPADTTPPTSAGNGRPPAGSFTTDGAPIVPVGISGGKMFRCRGFGDCDKVFTRSEHLARHVRSKHTGERPFPCHCGKAFSRLDNLRQHAATVHADQTSLNEAMLASLASVHAALSQRANREQRRRGEVVEVPKNAVERPRGERNKSAQHQVAGAPGVPPPGYPPGAVYHQPPHGQWAPPPPHHDGRPHTAGGGPAPGWGIEYPGYPGQPPVGDGRPPTAGSATFGDDAGPSRRPPSSAGYPPHGDYYPAGPPGSSHGRPLTADPPPGTAGSGDSSAPAGYQYRPVSSNGPPGHYADSEPPTSSHGPPPHSPMYPHPGAAGVATAGNWASPSTSHSAYPAGDPSMYPQNPTVAGPDNAHPYPPGAPQDGQYGPPPPGSSGGYHYPPQQGGYPYYGQQSPAQQQAAQFANAPPPPGSGPVQPGHDGRKRRADEDASGERKQLRSSNGPNTGDQRPATAGSQPGENPMWLPPTTERRQSLSINALVESHDGRTSRPQTGDASSQPGAFSYPYPGGPGPATDGVGSRPPTDDNKKPVAAE</sequence>
<dbReference type="GO" id="GO:0000981">
    <property type="term" value="F:DNA-binding transcription factor activity, RNA polymerase II-specific"/>
    <property type="evidence" value="ECO:0007669"/>
    <property type="project" value="InterPro"/>
</dbReference>
<feature type="compositionally biased region" description="Basic and acidic residues" evidence="8">
    <location>
        <begin position="569"/>
        <end position="580"/>
    </location>
</feature>
<dbReference type="EMBL" id="BTCM01000009">
    <property type="protein sequence ID" value="GMK59917.1"/>
    <property type="molecule type" value="Genomic_DNA"/>
</dbReference>
<dbReference type="Pfam" id="PF00096">
    <property type="entry name" value="zf-C2H2"/>
    <property type="match status" value="2"/>
</dbReference>
<name>A0AAD3YFF1_9TREE</name>
<dbReference type="GO" id="GO:0005634">
    <property type="term" value="C:nucleus"/>
    <property type="evidence" value="ECO:0007669"/>
    <property type="project" value="UniProtKB-SubCell"/>
</dbReference>
<evidence type="ECO:0000313" key="10">
    <source>
        <dbReference type="EMBL" id="GMK59917.1"/>
    </source>
</evidence>
<evidence type="ECO:0000256" key="6">
    <source>
        <dbReference type="ARBA" id="ARBA00023242"/>
    </source>
</evidence>
<feature type="domain" description="C2H2-type" evidence="9">
    <location>
        <begin position="180"/>
        <end position="211"/>
    </location>
</feature>
<accession>A0AAD3YFF1</accession>
<feature type="compositionally biased region" description="Polar residues" evidence="8">
    <location>
        <begin position="29"/>
        <end position="40"/>
    </location>
</feature>
<reference evidence="10" key="2">
    <citation type="submission" date="2023-06" db="EMBL/GenBank/DDBJ databases">
        <authorList>
            <person name="Kobayashi Y."/>
            <person name="Kayamori A."/>
            <person name="Aoki K."/>
            <person name="Shiwa Y."/>
            <person name="Fujita N."/>
            <person name="Sugita T."/>
            <person name="Iwasaki W."/>
            <person name="Tanaka N."/>
            <person name="Takashima M."/>
        </authorList>
    </citation>
    <scope>NUCLEOTIDE SEQUENCE</scope>
    <source>
        <strain evidence="10">HIS016</strain>
    </source>
</reference>
<evidence type="ECO:0000256" key="2">
    <source>
        <dbReference type="ARBA" id="ARBA00022723"/>
    </source>
</evidence>
<keyword evidence="3" id="KW-0677">Repeat</keyword>
<feature type="compositionally biased region" description="Polar residues" evidence="8">
    <location>
        <begin position="582"/>
        <end position="602"/>
    </location>
</feature>
<keyword evidence="5" id="KW-0862">Zinc</keyword>
<evidence type="ECO:0000256" key="1">
    <source>
        <dbReference type="ARBA" id="ARBA00004123"/>
    </source>
</evidence>
<reference evidence="10" key="1">
    <citation type="journal article" date="2023" name="BMC Genomics">
        <title>Chromosome-level genome assemblies of Cutaneotrichosporon spp. (Trichosporonales, Basidiomycota) reveal imbalanced evolution between nucleotide sequences and chromosome synteny.</title>
        <authorList>
            <person name="Kobayashi Y."/>
            <person name="Kayamori A."/>
            <person name="Aoki K."/>
            <person name="Shiwa Y."/>
            <person name="Matsutani M."/>
            <person name="Fujita N."/>
            <person name="Sugita T."/>
            <person name="Iwasaki W."/>
            <person name="Tanaka N."/>
            <person name="Takashima M."/>
        </authorList>
    </citation>
    <scope>NUCLEOTIDE SEQUENCE</scope>
    <source>
        <strain evidence="10">HIS016</strain>
    </source>
</reference>
<dbReference type="InterPro" id="IPR051059">
    <property type="entry name" value="VerF-like"/>
</dbReference>
<dbReference type="FunFam" id="3.30.160.60:FF:002343">
    <property type="entry name" value="Zinc finger protein 33A"/>
    <property type="match status" value="1"/>
</dbReference>
<feature type="compositionally biased region" description="Polar residues" evidence="8">
    <location>
        <begin position="144"/>
        <end position="153"/>
    </location>
</feature>
<protein>
    <recommendedName>
        <fullName evidence="9">C2H2-type domain-containing protein</fullName>
    </recommendedName>
</protein>
<keyword evidence="4 7" id="KW-0863">Zinc-finger</keyword>
<feature type="compositionally biased region" description="Low complexity" evidence="8">
    <location>
        <begin position="521"/>
        <end position="549"/>
    </location>
</feature>
<evidence type="ECO:0000256" key="5">
    <source>
        <dbReference type="ARBA" id="ARBA00022833"/>
    </source>
</evidence>
<evidence type="ECO:0000256" key="3">
    <source>
        <dbReference type="ARBA" id="ARBA00022737"/>
    </source>
</evidence>
<evidence type="ECO:0000256" key="4">
    <source>
        <dbReference type="ARBA" id="ARBA00022771"/>
    </source>
</evidence>
<dbReference type="GO" id="GO:0000785">
    <property type="term" value="C:chromatin"/>
    <property type="evidence" value="ECO:0007669"/>
    <property type="project" value="TreeGrafter"/>
</dbReference>
<evidence type="ECO:0000256" key="8">
    <source>
        <dbReference type="SAM" id="MobiDB-lite"/>
    </source>
</evidence>
<evidence type="ECO:0000313" key="11">
    <source>
        <dbReference type="Proteomes" id="UP001222932"/>
    </source>
</evidence>